<keyword evidence="1" id="KW-1185">Reference proteome</keyword>
<dbReference type="AlphaFoldDB" id="A0A1I8AP69"/>
<proteinExistence type="predicted"/>
<evidence type="ECO:0000313" key="1">
    <source>
        <dbReference type="Proteomes" id="UP000095287"/>
    </source>
</evidence>
<sequence length="190" mass="20578">MRGNTSNILRKAGPLLLIPRPEKTHIRQTELGSLYGSVLGVEKASGSTALTFNLPSPAPSCALPRPLVLGALRGSIGGEELFQNTPSIPGFFSGNGRRSFESAPRKPLRRRWETVPRARAFPETRLGASDTISIGRIATFGRARPEGSEVPRARRYRFRGSTPPGSVRGLFRRAAMGYPGTWPLTQAGVL</sequence>
<protein>
    <submittedName>
        <fullName evidence="2">Uncharacterized protein</fullName>
    </submittedName>
</protein>
<accession>A0A1I8AP69</accession>
<dbReference type="WBParaSite" id="L893_g7451.t1">
    <property type="protein sequence ID" value="L893_g7451.t1"/>
    <property type="gene ID" value="L893_g7451"/>
</dbReference>
<evidence type="ECO:0000313" key="2">
    <source>
        <dbReference type="WBParaSite" id="L893_g7451.t1"/>
    </source>
</evidence>
<dbReference type="Proteomes" id="UP000095287">
    <property type="component" value="Unplaced"/>
</dbReference>
<name>A0A1I8AP69_9BILA</name>
<reference evidence="2" key="1">
    <citation type="submission" date="2016-11" db="UniProtKB">
        <authorList>
            <consortium name="WormBaseParasite"/>
        </authorList>
    </citation>
    <scope>IDENTIFICATION</scope>
</reference>
<organism evidence="1 2">
    <name type="scientific">Steinernema glaseri</name>
    <dbReference type="NCBI Taxonomy" id="37863"/>
    <lineage>
        <taxon>Eukaryota</taxon>
        <taxon>Metazoa</taxon>
        <taxon>Ecdysozoa</taxon>
        <taxon>Nematoda</taxon>
        <taxon>Chromadorea</taxon>
        <taxon>Rhabditida</taxon>
        <taxon>Tylenchina</taxon>
        <taxon>Panagrolaimomorpha</taxon>
        <taxon>Strongyloidoidea</taxon>
        <taxon>Steinernematidae</taxon>
        <taxon>Steinernema</taxon>
    </lineage>
</organism>